<reference evidence="1 2" key="1">
    <citation type="submission" date="2018-08" db="EMBL/GenBank/DDBJ databases">
        <title>A genome reference for cultivated species of the human gut microbiota.</title>
        <authorList>
            <person name="Zou Y."/>
            <person name="Xue W."/>
            <person name="Luo G."/>
        </authorList>
    </citation>
    <scope>NUCLEOTIDE SEQUENCE [LARGE SCALE GENOMIC DNA]</scope>
    <source>
        <strain evidence="1 2">AF24-29</strain>
    </source>
</reference>
<protein>
    <submittedName>
        <fullName evidence="1">Rpn family recombination-promoting nuclease/putative transposase</fullName>
    </submittedName>
</protein>
<evidence type="ECO:0000313" key="1">
    <source>
        <dbReference type="EMBL" id="RGR69592.1"/>
    </source>
</evidence>
<evidence type="ECO:0000313" key="2">
    <source>
        <dbReference type="Proteomes" id="UP000284178"/>
    </source>
</evidence>
<dbReference type="RefSeq" id="WP_117895893.1">
    <property type="nucleotide sequence ID" value="NZ_CABJCV010000023.1"/>
</dbReference>
<accession>A0A412FN38</accession>
<dbReference type="Pfam" id="PF12784">
    <property type="entry name" value="PDDEXK_2"/>
    <property type="match status" value="1"/>
</dbReference>
<comment type="caution">
    <text evidence="1">The sequence shown here is derived from an EMBL/GenBank/DDBJ whole genome shotgun (WGS) entry which is preliminary data.</text>
</comment>
<keyword evidence="2" id="KW-1185">Reference proteome</keyword>
<dbReference type="AlphaFoldDB" id="A0A412FN38"/>
<dbReference type="Proteomes" id="UP000284178">
    <property type="component" value="Unassembled WGS sequence"/>
</dbReference>
<organism evidence="1 2">
    <name type="scientific">Holdemania filiformis</name>
    <dbReference type="NCBI Taxonomy" id="61171"/>
    <lineage>
        <taxon>Bacteria</taxon>
        <taxon>Bacillati</taxon>
        <taxon>Bacillota</taxon>
        <taxon>Erysipelotrichia</taxon>
        <taxon>Erysipelotrichales</taxon>
        <taxon>Erysipelotrichaceae</taxon>
        <taxon>Holdemania</taxon>
    </lineage>
</organism>
<dbReference type="PANTHER" id="PTHR41317">
    <property type="entry name" value="PD-(D_E)XK NUCLEASE FAMILY TRANSPOSASE"/>
    <property type="match status" value="1"/>
</dbReference>
<sequence>MKIQTTLVRENPVPYIPRILYPRESKTHSLLEDGFFKNVIANDEKAMTNFLSQWRYCEINSLEILPQEQKLDHALQKAIRYDVRGIINGKILFVIEVQRQGTCAKVLKRMEYYAARLLAAQKMRGKEYEELKSVWLILIADFNFFPNPGIITDETETRLKIAQIPLTTVIHLSIMETGRTEFLRKKPVQELMGLERWAILFGNSGDPEKQEWIRSICEQDEEIRKVVKKMSEWPKNYEEYMQQTMEIMREMDLEDLREIDFHRGALYKVVHQVLKNAKKGRASKEIAEILDEEESIVQQILSCHNEHPELSAEQIIKRIESYA</sequence>
<dbReference type="PANTHER" id="PTHR41317:SF1">
    <property type="entry name" value="PD-(D_E)XK NUCLEASE FAMILY TRANSPOSASE"/>
    <property type="match status" value="1"/>
</dbReference>
<dbReference type="EMBL" id="QRUP01000023">
    <property type="protein sequence ID" value="RGR69592.1"/>
    <property type="molecule type" value="Genomic_DNA"/>
</dbReference>
<proteinExistence type="predicted"/>
<dbReference type="GeneID" id="83016699"/>
<name>A0A412FN38_9FIRM</name>
<gene>
    <name evidence="1" type="ORF">DWY25_14950</name>
</gene>
<dbReference type="NCBIfam" id="TIGR01784">
    <property type="entry name" value="T_den_put_tspse"/>
    <property type="match status" value="1"/>
</dbReference>
<dbReference type="InterPro" id="IPR010106">
    <property type="entry name" value="RpnA"/>
</dbReference>